<protein>
    <submittedName>
        <fullName evidence="4">Pimeloyl-ACP methyl ester carboxylesterase</fullName>
    </submittedName>
</protein>
<dbReference type="GO" id="GO:0003677">
    <property type="term" value="F:DNA binding"/>
    <property type="evidence" value="ECO:0007669"/>
    <property type="project" value="InterPro"/>
</dbReference>
<dbReference type="PROSITE" id="PS50043">
    <property type="entry name" value="HTH_LUXR_2"/>
    <property type="match status" value="1"/>
</dbReference>
<dbReference type="InterPro" id="IPR000792">
    <property type="entry name" value="Tscrpt_reg_LuxR_C"/>
</dbReference>
<dbReference type="PANTHER" id="PTHR43798:SF33">
    <property type="entry name" value="HYDROLASE, PUTATIVE (AFU_ORTHOLOGUE AFUA_2G14860)-RELATED"/>
    <property type="match status" value="1"/>
</dbReference>
<dbReference type="Pfam" id="PF00561">
    <property type="entry name" value="Abhydrolase_1"/>
    <property type="match status" value="1"/>
</dbReference>
<dbReference type="Gene3D" id="3.40.50.1820">
    <property type="entry name" value="alpha/beta hydrolase"/>
    <property type="match status" value="1"/>
</dbReference>
<dbReference type="InterPro" id="IPR016032">
    <property type="entry name" value="Sig_transdc_resp-reg_C-effctor"/>
</dbReference>
<dbReference type="EMBL" id="FNIG01000005">
    <property type="protein sequence ID" value="SDN46932.1"/>
    <property type="molecule type" value="Genomic_DNA"/>
</dbReference>
<keyword evidence="5" id="KW-1185">Reference proteome</keyword>
<dbReference type="GO" id="GO:0047372">
    <property type="term" value="F:monoacylglycerol lipase activity"/>
    <property type="evidence" value="ECO:0007669"/>
    <property type="project" value="TreeGrafter"/>
</dbReference>
<dbReference type="RefSeq" id="WP_176753016.1">
    <property type="nucleotide sequence ID" value="NZ_BJVZ01000008.1"/>
</dbReference>
<dbReference type="STRING" id="237069.SAMN05216498_2316"/>
<dbReference type="Pfam" id="PF00196">
    <property type="entry name" value="GerE"/>
    <property type="match status" value="1"/>
</dbReference>
<evidence type="ECO:0000256" key="2">
    <source>
        <dbReference type="ARBA" id="ARBA00023163"/>
    </source>
</evidence>
<dbReference type="SUPFAM" id="SSF46894">
    <property type="entry name" value="C-terminal effector domain of the bipartite response regulators"/>
    <property type="match status" value="1"/>
</dbReference>
<dbReference type="PROSITE" id="PS00622">
    <property type="entry name" value="HTH_LUXR_1"/>
    <property type="match status" value="1"/>
</dbReference>
<dbReference type="CDD" id="cd06170">
    <property type="entry name" value="LuxR_C_like"/>
    <property type="match status" value="1"/>
</dbReference>
<evidence type="ECO:0000259" key="3">
    <source>
        <dbReference type="PROSITE" id="PS50043"/>
    </source>
</evidence>
<dbReference type="GO" id="GO:0046464">
    <property type="term" value="P:acylglycerol catabolic process"/>
    <property type="evidence" value="ECO:0007669"/>
    <property type="project" value="TreeGrafter"/>
</dbReference>
<dbReference type="GO" id="GO:0006355">
    <property type="term" value="P:regulation of DNA-templated transcription"/>
    <property type="evidence" value="ECO:0007669"/>
    <property type="project" value="InterPro"/>
</dbReference>
<proteinExistence type="predicted"/>
<organism evidence="4 5">
    <name type="scientific">Tenuibacillus multivorans</name>
    <dbReference type="NCBI Taxonomy" id="237069"/>
    <lineage>
        <taxon>Bacteria</taxon>
        <taxon>Bacillati</taxon>
        <taxon>Bacillota</taxon>
        <taxon>Bacilli</taxon>
        <taxon>Bacillales</taxon>
        <taxon>Bacillaceae</taxon>
        <taxon>Tenuibacillus</taxon>
    </lineage>
</organism>
<name>A0A1H0BMY1_9BACI</name>
<dbReference type="Gene3D" id="1.10.10.10">
    <property type="entry name" value="Winged helix-like DNA-binding domain superfamily/Winged helix DNA-binding domain"/>
    <property type="match status" value="1"/>
</dbReference>
<evidence type="ECO:0000256" key="1">
    <source>
        <dbReference type="ARBA" id="ARBA00023015"/>
    </source>
</evidence>
<evidence type="ECO:0000313" key="4">
    <source>
        <dbReference type="EMBL" id="SDN46932.1"/>
    </source>
</evidence>
<dbReference type="Proteomes" id="UP000199334">
    <property type="component" value="Unassembled WGS sequence"/>
</dbReference>
<keyword evidence="2" id="KW-0804">Transcription</keyword>
<sequence length="376" mass="43255">MAYSKKGNDKIYYNWIDAKNSSKNETLILIHGVGHDLHSWDFIIPYLEKNFNILMYDLRGHGNSDRGNYEVDIKLLSEDLNFIIEACHIQSFHIIAQGFGGFVGLKLATQHNKKLKSMTLMGVPIHYPKKIGQTVVHNRNKMVQSQSFLSMAEQLIKQICYPLTGKKELILLNSYSKVSPDVYFQLFSTHYLEAGADALKKLKIPILLLSGAEDPIYPPELSSASLNFNSNARYYTVPDASFMIQMDQPQLTAQWMTEFIIKQTIHTKDDATAFNDLYRKQLTSELYSGIREMIENDKMPSNMEVNQSTVESFTDRERHILFLLKQGLTNKEIGQRLFLSEGTIKFYTHNIFSKLQVRNRTQALIKVRELDILPNI</sequence>
<dbReference type="GO" id="GO:0016020">
    <property type="term" value="C:membrane"/>
    <property type="evidence" value="ECO:0007669"/>
    <property type="project" value="TreeGrafter"/>
</dbReference>
<accession>A0A1H0BMY1</accession>
<feature type="domain" description="HTH luxR-type" evidence="3">
    <location>
        <begin position="306"/>
        <end position="371"/>
    </location>
</feature>
<dbReference type="InterPro" id="IPR050266">
    <property type="entry name" value="AB_hydrolase_sf"/>
</dbReference>
<dbReference type="PANTHER" id="PTHR43798">
    <property type="entry name" value="MONOACYLGLYCEROL LIPASE"/>
    <property type="match status" value="1"/>
</dbReference>
<gene>
    <name evidence="4" type="ORF">SAMN05216498_2316</name>
</gene>
<dbReference type="PRINTS" id="PR00111">
    <property type="entry name" value="ABHYDROLASE"/>
</dbReference>
<dbReference type="AlphaFoldDB" id="A0A1H0BMY1"/>
<dbReference type="InterPro" id="IPR000073">
    <property type="entry name" value="AB_hydrolase_1"/>
</dbReference>
<dbReference type="InterPro" id="IPR036388">
    <property type="entry name" value="WH-like_DNA-bd_sf"/>
</dbReference>
<reference evidence="4 5" key="1">
    <citation type="submission" date="2016-10" db="EMBL/GenBank/DDBJ databases">
        <authorList>
            <person name="de Groot N.N."/>
        </authorList>
    </citation>
    <scope>NUCLEOTIDE SEQUENCE [LARGE SCALE GENOMIC DNA]</scope>
    <source>
        <strain evidence="4 5">CGMCC 1.3442</strain>
    </source>
</reference>
<dbReference type="PRINTS" id="PR00038">
    <property type="entry name" value="HTHLUXR"/>
</dbReference>
<dbReference type="SMART" id="SM00421">
    <property type="entry name" value="HTH_LUXR"/>
    <property type="match status" value="1"/>
</dbReference>
<dbReference type="InterPro" id="IPR029058">
    <property type="entry name" value="AB_hydrolase_fold"/>
</dbReference>
<keyword evidence="1" id="KW-0805">Transcription regulation</keyword>
<dbReference type="SUPFAM" id="SSF53474">
    <property type="entry name" value="alpha/beta-Hydrolases"/>
    <property type="match status" value="1"/>
</dbReference>
<evidence type="ECO:0000313" key="5">
    <source>
        <dbReference type="Proteomes" id="UP000199334"/>
    </source>
</evidence>